<reference evidence="3" key="1">
    <citation type="submission" date="2024-06" db="EMBL/GenBank/DDBJ databases">
        <title>Multi-omics analyses provide insights into the biosynthesis of the anticancer antibiotic pleurotin in Hohenbuehelia grisea.</title>
        <authorList>
            <person name="Weaver J.A."/>
            <person name="Alberti F."/>
        </authorList>
    </citation>
    <scope>NUCLEOTIDE SEQUENCE [LARGE SCALE GENOMIC DNA]</scope>
    <source>
        <strain evidence="3">T-177</strain>
    </source>
</reference>
<dbReference type="InterPro" id="IPR000719">
    <property type="entry name" value="Prot_kinase_dom"/>
</dbReference>
<dbReference type="InterPro" id="IPR001245">
    <property type="entry name" value="Ser-Thr/Tyr_kinase_cat_dom"/>
</dbReference>
<dbReference type="InterPro" id="IPR011009">
    <property type="entry name" value="Kinase-like_dom_sf"/>
</dbReference>
<keyword evidence="3" id="KW-1185">Reference proteome</keyword>
<dbReference type="InterPro" id="IPR008266">
    <property type="entry name" value="Tyr_kinase_AS"/>
</dbReference>
<comment type="caution">
    <text evidence="2">The sequence shown here is derived from an EMBL/GenBank/DDBJ whole genome shotgun (WGS) entry which is preliminary data.</text>
</comment>
<name>A0ABR3JV39_9AGAR</name>
<proteinExistence type="predicted"/>
<dbReference type="PANTHER" id="PTHR44329">
    <property type="entry name" value="SERINE/THREONINE-PROTEIN KINASE TNNI3K-RELATED"/>
    <property type="match status" value="1"/>
</dbReference>
<evidence type="ECO:0000313" key="3">
    <source>
        <dbReference type="Proteomes" id="UP001556367"/>
    </source>
</evidence>
<dbReference type="InterPro" id="IPR051681">
    <property type="entry name" value="Ser/Thr_Kinases-Pseudokinases"/>
</dbReference>
<evidence type="ECO:0000259" key="1">
    <source>
        <dbReference type="PROSITE" id="PS50011"/>
    </source>
</evidence>
<feature type="domain" description="Protein kinase" evidence="1">
    <location>
        <begin position="127"/>
        <end position="408"/>
    </location>
</feature>
<dbReference type="PROSITE" id="PS50011">
    <property type="entry name" value="PROTEIN_KINASE_DOM"/>
    <property type="match status" value="1"/>
</dbReference>
<dbReference type="Proteomes" id="UP001556367">
    <property type="component" value="Unassembled WGS sequence"/>
</dbReference>
<accession>A0ABR3JV39</accession>
<dbReference type="PROSITE" id="PS00109">
    <property type="entry name" value="PROTEIN_KINASE_TYR"/>
    <property type="match status" value="1"/>
</dbReference>
<dbReference type="Pfam" id="PF07714">
    <property type="entry name" value="PK_Tyr_Ser-Thr"/>
    <property type="match status" value="1"/>
</dbReference>
<sequence>MTRYLRGLDPVECLVRATGTRILLAQKASALQITNRALRKATQKDEEEISLALRAVLASDVHRQTILELTGQDAQDLLNLIHANIDKGYLSHPQDVVFARRAHKLVIRLSVACGIFPSSLLIDGVTLLETESVSGGAFADIYRATYNGQQIALKRLRVWERSDRLRIHRVTPLTTNLLVTGIDARTLQMICQEALLWRRLQHPYVLPFIGVDPSIYSPSICLASPWMENGTILSYMTENGVLHLERHLLEIAQGLEYLHNENIVHGDLRGANILVDSSWHARIADFGLSVLSEATINNSETSNSAGAARWMAPELHDPEAFDLPRHQKTKASDVYAFGCTCLELYSHKPPFHDVRNPTTVVLKVLRGERPTIPASVTRRMRDIIQVSWSQNHADRPMILDVISMLRKV</sequence>
<dbReference type="SUPFAM" id="SSF56112">
    <property type="entry name" value="Protein kinase-like (PK-like)"/>
    <property type="match status" value="1"/>
</dbReference>
<dbReference type="EMBL" id="JASNQZ010000002">
    <property type="protein sequence ID" value="KAL0959682.1"/>
    <property type="molecule type" value="Genomic_DNA"/>
</dbReference>
<evidence type="ECO:0000313" key="2">
    <source>
        <dbReference type="EMBL" id="KAL0959682.1"/>
    </source>
</evidence>
<gene>
    <name evidence="2" type="ORF">HGRIS_011380</name>
</gene>
<organism evidence="2 3">
    <name type="scientific">Hohenbuehelia grisea</name>
    <dbReference type="NCBI Taxonomy" id="104357"/>
    <lineage>
        <taxon>Eukaryota</taxon>
        <taxon>Fungi</taxon>
        <taxon>Dikarya</taxon>
        <taxon>Basidiomycota</taxon>
        <taxon>Agaricomycotina</taxon>
        <taxon>Agaricomycetes</taxon>
        <taxon>Agaricomycetidae</taxon>
        <taxon>Agaricales</taxon>
        <taxon>Pleurotineae</taxon>
        <taxon>Pleurotaceae</taxon>
        <taxon>Hohenbuehelia</taxon>
    </lineage>
</organism>
<protein>
    <recommendedName>
        <fullName evidence="1">Protein kinase domain-containing protein</fullName>
    </recommendedName>
</protein>
<dbReference type="Gene3D" id="1.10.510.10">
    <property type="entry name" value="Transferase(Phosphotransferase) domain 1"/>
    <property type="match status" value="1"/>
</dbReference>